<dbReference type="PANTHER" id="PTHR24359:SF1">
    <property type="entry name" value="INHIBITOR OF NUCLEAR FACTOR KAPPA-B KINASE EPSILON SUBUNIT HOMOLOG 1-RELATED"/>
    <property type="match status" value="1"/>
</dbReference>
<dbReference type="InterPro" id="IPR011009">
    <property type="entry name" value="Kinase-like_dom_sf"/>
</dbReference>
<dbReference type="GO" id="GO:0004674">
    <property type="term" value="F:protein serine/threonine kinase activity"/>
    <property type="evidence" value="ECO:0007669"/>
    <property type="project" value="TreeGrafter"/>
</dbReference>
<dbReference type="SMART" id="SM00220">
    <property type="entry name" value="S_TKc"/>
    <property type="match status" value="1"/>
</dbReference>
<keyword evidence="3" id="KW-1185">Reference proteome</keyword>
<dbReference type="Pfam" id="PF00069">
    <property type="entry name" value="Pkinase"/>
    <property type="match status" value="1"/>
</dbReference>
<keyword evidence="2" id="KW-0808">Transferase</keyword>
<evidence type="ECO:0000313" key="2">
    <source>
        <dbReference type="EMBL" id="KAK3365887.1"/>
    </source>
</evidence>
<keyword evidence="2" id="KW-0418">Kinase</keyword>
<dbReference type="Proteomes" id="UP001287356">
    <property type="component" value="Unassembled WGS sequence"/>
</dbReference>
<dbReference type="PANTHER" id="PTHR24359">
    <property type="entry name" value="SERINE/THREONINE-PROTEIN KINASE SBK1"/>
    <property type="match status" value="1"/>
</dbReference>
<dbReference type="EMBL" id="JAULSN010000008">
    <property type="protein sequence ID" value="KAK3365887.1"/>
    <property type="molecule type" value="Genomic_DNA"/>
</dbReference>
<dbReference type="CDD" id="cd00180">
    <property type="entry name" value="PKc"/>
    <property type="match status" value="1"/>
</dbReference>
<sequence>MESFILQFIDNEINDNDLPFSASKNDDCLGFSRNDHRIRIDFTSYRDEWEPRDHDSFETNQWRVYLPYFSREQGGSMKTHQDFEELRFMPFIKVLSKEASPTSAWRTSPSDVGGGYSSVIRVAIHDGHHDFLNHMPTSGPRTFAIKVLTTKKKEDFENEVRMLRALRGRPHVIDLLATFSHGGRWCLIFPWADGDLLAYWATVPTAPQMSVRLVRWVSEQCLGIVKALDWMHNPENEPNTLDPQTQEQLFARHGDIKPENILWFKNGSSEPNDYASGELAMADFGLSSFNHKNSRSKVSNQNVAHTPAYAPPESVLEGYVIGRAIDIWALGCVFLESVTWLMGGMQSVEDFQRNRYSQDPGVVNDVFWEVRESSDNREEWIATRRQQPRATQYIQDMLDVIQTHMLVPEKNQRITSQGLLRKIKTIDDRCQSHDEYYCVQPRLPAEDQTPPSIKPAVGRLGIKHREYIRELTSASNNTKRLQVFQGDAEGSTRAKTHAC</sequence>
<evidence type="ECO:0000313" key="3">
    <source>
        <dbReference type="Proteomes" id="UP001287356"/>
    </source>
</evidence>
<organism evidence="2 3">
    <name type="scientific">Lasiosphaeria ovina</name>
    <dbReference type="NCBI Taxonomy" id="92902"/>
    <lineage>
        <taxon>Eukaryota</taxon>
        <taxon>Fungi</taxon>
        <taxon>Dikarya</taxon>
        <taxon>Ascomycota</taxon>
        <taxon>Pezizomycotina</taxon>
        <taxon>Sordariomycetes</taxon>
        <taxon>Sordariomycetidae</taxon>
        <taxon>Sordariales</taxon>
        <taxon>Lasiosphaeriaceae</taxon>
        <taxon>Lasiosphaeria</taxon>
    </lineage>
</organism>
<accession>A0AAE0JXL2</accession>
<name>A0AAE0JXL2_9PEZI</name>
<evidence type="ECO:0000259" key="1">
    <source>
        <dbReference type="PROSITE" id="PS50011"/>
    </source>
</evidence>
<dbReference type="Gene3D" id="3.30.200.20">
    <property type="entry name" value="Phosphorylase Kinase, domain 1"/>
    <property type="match status" value="1"/>
</dbReference>
<reference evidence="2" key="1">
    <citation type="journal article" date="2023" name="Mol. Phylogenet. Evol.">
        <title>Genome-scale phylogeny and comparative genomics of the fungal order Sordariales.</title>
        <authorList>
            <person name="Hensen N."/>
            <person name="Bonometti L."/>
            <person name="Westerberg I."/>
            <person name="Brannstrom I.O."/>
            <person name="Guillou S."/>
            <person name="Cros-Aarteil S."/>
            <person name="Calhoun S."/>
            <person name="Haridas S."/>
            <person name="Kuo A."/>
            <person name="Mondo S."/>
            <person name="Pangilinan J."/>
            <person name="Riley R."/>
            <person name="LaButti K."/>
            <person name="Andreopoulos B."/>
            <person name="Lipzen A."/>
            <person name="Chen C."/>
            <person name="Yan M."/>
            <person name="Daum C."/>
            <person name="Ng V."/>
            <person name="Clum A."/>
            <person name="Steindorff A."/>
            <person name="Ohm R.A."/>
            <person name="Martin F."/>
            <person name="Silar P."/>
            <person name="Natvig D.O."/>
            <person name="Lalanne C."/>
            <person name="Gautier V."/>
            <person name="Ament-Velasquez S.L."/>
            <person name="Kruys A."/>
            <person name="Hutchinson M.I."/>
            <person name="Powell A.J."/>
            <person name="Barry K."/>
            <person name="Miller A.N."/>
            <person name="Grigoriev I.V."/>
            <person name="Debuchy R."/>
            <person name="Gladieux P."/>
            <person name="Hiltunen Thoren M."/>
            <person name="Johannesson H."/>
        </authorList>
    </citation>
    <scope>NUCLEOTIDE SEQUENCE</scope>
    <source>
        <strain evidence="2">CBS 958.72</strain>
    </source>
</reference>
<dbReference type="InterPro" id="IPR000719">
    <property type="entry name" value="Prot_kinase_dom"/>
</dbReference>
<feature type="domain" description="Protein kinase" evidence="1">
    <location>
        <begin position="106"/>
        <end position="436"/>
    </location>
</feature>
<gene>
    <name evidence="2" type="ORF">B0T24DRAFT_723539</name>
</gene>
<comment type="caution">
    <text evidence="2">The sequence shown here is derived from an EMBL/GenBank/DDBJ whole genome shotgun (WGS) entry which is preliminary data.</text>
</comment>
<proteinExistence type="predicted"/>
<protein>
    <submittedName>
        <fullName evidence="2">Kinase-like domain-containing protein</fullName>
    </submittedName>
</protein>
<dbReference type="SUPFAM" id="SSF56112">
    <property type="entry name" value="Protein kinase-like (PK-like)"/>
    <property type="match status" value="1"/>
</dbReference>
<reference evidence="2" key="2">
    <citation type="submission" date="2023-06" db="EMBL/GenBank/DDBJ databases">
        <authorList>
            <consortium name="Lawrence Berkeley National Laboratory"/>
            <person name="Haridas S."/>
            <person name="Hensen N."/>
            <person name="Bonometti L."/>
            <person name="Westerberg I."/>
            <person name="Brannstrom I.O."/>
            <person name="Guillou S."/>
            <person name="Cros-Aarteil S."/>
            <person name="Calhoun S."/>
            <person name="Kuo A."/>
            <person name="Mondo S."/>
            <person name="Pangilinan J."/>
            <person name="Riley R."/>
            <person name="Labutti K."/>
            <person name="Andreopoulos B."/>
            <person name="Lipzen A."/>
            <person name="Chen C."/>
            <person name="Yanf M."/>
            <person name="Daum C."/>
            <person name="Ng V."/>
            <person name="Clum A."/>
            <person name="Steindorff A."/>
            <person name="Ohm R."/>
            <person name="Martin F."/>
            <person name="Silar P."/>
            <person name="Natvig D."/>
            <person name="Lalanne C."/>
            <person name="Gautier V."/>
            <person name="Ament-Velasquez S.L."/>
            <person name="Kruys A."/>
            <person name="Hutchinson M.I."/>
            <person name="Powell A.J."/>
            <person name="Barry K."/>
            <person name="Miller A.N."/>
            <person name="Grigoriev I.V."/>
            <person name="Debuchy R."/>
            <person name="Gladieux P."/>
            <person name="Thoren M.H."/>
            <person name="Johannesson H."/>
        </authorList>
    </citation>
    <scope>NUCLEOTIDE SEQUENCE</scope>
    <source>
        <strain evidence="2">CBS 958.72</strain>
    </source>
</reference>
<dbReference type="PROSITE" id="PS50011">
    <property type="entry name" value="PROTEIN_KINASE_DOM"/>
    <property type="match status" value="1"/>
</dbReference>
<dbReference type="AlphaFoldDB" id="A0AAE0JXL2"/>
<dbReference type="Gene3D" id="1.10.510.10">
    <property type="entry name" value="Transferase(Phosphotransferase) domain 1"/>
    <property type="match status" value="1"/>
</dbReference>
<dbReference type="GO" id="GO:0005524">
    <property type="term" value="F:ATP binding"/>
    <property type="evidence" value="ECO:0007669"/>
    <property type="project" value="InterPro"/>
</dbReference>